<evidence type="ECO:0000313" key="2">
    <source>
        <dbReference type="Proteomes" id="UP000737018"/>
    </source>
</evidence>
<reference evidence="1" key="1">
    <citation type="submission" date="2020-03" db="EMBL/GenBank/DDBJ databases">
        <title>Castanea mollissima Vanexum genome sequencing.</title>
        <authorList>
            <person name="Staton M."/>
        </authorList>
    </citation>
    <scope>NUCLEOTIDE SEQUENCE</scope>
    <source>
        <tissue evidence="1">Leaf</tissue>
    </source>
</reference>
<organism evidence="1 2">
    <name type="scientific">Castanea mollissima</name>
    <name type="common">Chinese chestnut</name>
    <dbReference type="NCBI Taxonomy" id="60419"/>
    <lineage>
        <taxon>Eukaryota</taxon>
        <taxon>Viridiplantae</taxon>
        <taxon>Streptophyta</taxon>
        <taxon>Embryophyta</taxon>
        <taxon>Tracheophyta</taxon>
        <taxon>Spermatophyta</taxon>
        <taxon>Magnoliopsida</taxon>
        <taxon>eudicotyledons</taxon>
        <taxon>Gunneridae</taxon>
        <taxon>Pentapetalae</taxon>
        <taxon>rosids</taxon>
        <taxon>fabids</taxon>
        <taxon>Fagales</taxon>
        <taxon>Fagaceae</taxon>
        <taxon>Castanea</taxon>
    </lineage>
</organism>
<dbReference type="AlphaFoldDB" id="A0A8J4RCH3"/>
<proteinExistence type="predicted"/>
<keyword evidence="2" id="KW-1185">Reference proteome</keyword>
<name>A0A8J4RCH3_9ROSI</name>
<accession>A0A8J4RCH3</accession>
<sequence>MVSISTWKDLNLASYYHLICRRNLCSASSTNTLVEEEEDLKSWMHKNGLPPCKVLLKEKPSLLTRSIVLYIT</sequence>
<dbReference type="Proteomes" id="UP000737018">
    <property type="component" value="Unassembled WGS sequence"/>
</dbReference>
<comment type="caution">
    <text evidence="1">The sequence shown here is derived from an EMBL/GenBank/DDBJ whole genome shotgun (WGS) entry which is preliminary data.</text>
</comment>
<dbReference type="OrthoDB" id="10510358at2759"/>
<dbReference type="EMBL" id="JRKL02001227">
    <property type="protein sequence ID" value="KAF3965244.1"/>
    <property type="molecule type" value="Genomic_DNA"/>
</dbReference>
<gene>
    <name evidence="1" type="ORF">CMV_010548</name>
</gene>
<evidence type="ECO:0000313" key="1">
    <source>
        <dbReference type="EMBL" id="KAF3965244.1"/>
    </source>
</evidence>
<protein>
    <submittedName>
        <fullName evidence="1">Uncharacterized protein</fullName>
    </submittedName>
</protein>